<evidence type="ECO:0000256" key="1">
    <source>
        <dbReference type="SAM" id="MobiDB-lite"/>
    </source>
</evidence>
<evidence type="ECO:0008006" key="4">
    <source>
        <dbReference type="Google" id="ProtNLM"/>
    </source>
</evidence>
<comment type="caution">
    <text evidence="2">The sequence shown here is derived from an EMBL/GenBank/DDBJ whole genome shotgun (WGS) entry which is preliminary data.</text>
</comment>
<dbReference type="OrthoDB" id="4870610at2"/>
<sequence>MRISNRDGMSSYELPPTLQGLAQRQHQLVTRIQLAESGFSPDAVRRRVATSWRMVLPGVVLLGRVALDPTQKLIAAQLHAGADAVVTGAAAARWHGLRYAEADEYVDVLVSPTRRQRSAGFVRTRRTRRPVRPTRGGGILQIAPVARAVADACRVRADERYATALVLESIQRGKTDLPSIVDELHAGPTRGSASLRRAVTAAAGGAWSAPESDLILLVASSMTLPRPWANPELSTLSGLRLPTPDLWLDDVGMAIQVHSYAHHAAGPDWERTIRADSALAEAGILRISLTPSEIAHRPRATLRRIEAMHASRSPTDRPPIRMTPRVAPLR</sequence>
<protein>
    <recommendedName>
        <fullName evidence="4">Transcriptional regulator, AbiEi antitoxin, Type IV TA system</fullName>
    </recommendedName>
</protein>
<gene>
    <name evidence="2" type="ORF">D1825_16770</name>
</gene>
<keyword evidence="3" id="KW-1185">Reference proteome</keyword>
<reference evidence="2 3" key="1">
    <citation type="submission" date="2018-08" db="EMBL/GenBank/DDBJ databases">
        <title>Cellulomonas rhizosphaerae sp. nov., a novel actinomycete isolated from soil.</title>
        <authorList>
            <person name="Tian Y."/>
        </authorList>
    </citation>
    <scope>NUCLEOTIDE SEQUENCE [LARGE SCALE GENOMIC DNA]</scope>
    <source>
        <strain evidence="2 3">NEAU-TCZ24</strain>
    </source>
</reference>
<dbReference type="EMBL" id="QWKP01000222">
    <property type="protein sequence ID" value="RHA37523.1"/>
    <property type="molecule type" value="Genomic_DNA"/>
</dbReference>
<accession>A0A413RHA5</accession>
<name>A0A413RHA5_9CELL</name>
<evidence type="ECO:0000313" key="3">
    <source>
        <dbReference type="Proteomes" id="UP000283374"/>
    </source>
</evidence>
<dbReference type="AlphaFoldDB" id="A0A413RHA5"/>
<dbReference type="RefSeq" id="WP_118768567.1">
    <property type="nucleotide sequence ID" value="NZ_QWKP01000222.1"/>
</dbReference>
<organism evidence="2 3">
    <name type="scientific">Cellulomonas rhizosphaerae</name>
    <dbReference type="NCBI Taxonomy" id="2293719"/>
    <lineage>
        <taxon>Bacteria</taxon>
        <taxon>Bacillati</taxon>
        <taxon>Actinomycetota</taxon>
        <taxon>Actinomycetes</taxon>
        <taxon>Micrococcales</taxon>
        <taxon>Cellulomonadaceae</taxon>
        <taxon>Cellulomonas</taxon>
    </lineage>
</organism>
<proteinExistence type="predicted"/>
<evidence type="ECO:0000313" key="2">
    <source>
        <dbReference type="EMBL" id="RHA37523.1"/>
    </source>
</evidence>
<feature type="compositionally biased region" description="Basic and acidic residues" evidence="1">
    <location>
        <begin position="310"/>
        <end position="319"/>
    </location>
</feature>
<feature type="region of interest" description="Disordered" evidence="1">
    <location>
        <begin position="310"/>
        <end position="330"/>
    </location>
</feature>
<dbReference type="Proteomes" id="UP000283374">
    <property type="component" value="Unassembled WGS sequence"/>
</dbReference>